<comment type="caution">
    <text evidence="2">The sequence shown here is derived from an EMBL/GenBank/DDBJ whole genome shotgun (WGS) entry which is preliminary data.</text>
</comment>
<proteinExistence type="predicted"/>
<evidence type="ECO:0000256" key="1">
    <source>
        <dbReference type="SAM" id="SignalP"/>
    </source>
</evidence>
<name>W2C0N4_9BACT</name>
<dbReference type="PATRIC" id="fig|1411148.3.peg.2150"/>
<evidence type="ECO:0000313" key="3">
    <source>
        <dbReference type="Proteomes" id="UP000018837"/>
    </source>
</evidence>
<evidence type="ECO:0000313" key="2">
    <source>
        <dbReference type="EMBL" id="ETK00730.1"/>
    </source>
</evidence>
<reference evidence="2 3" key="1">
    <citation type="submission" date="2013-11" db="EMBL/GenBank/DDBJ databases">
        <title>Single cell genomics of uncultured Tannerella BU063 (oral taxon 286).</title>
        <authorList>
            <person name="Beall C.J."/>
            <person name="Campbell A.G."/>
            <person name="Griffen A.L."/>
            <person name="Podar M."/>
            <person name="Leys E.J."/>
        </authorList>
    </citation>
    <scope>NUCLEOTIDE SEQUENCE [LARGE SCALE GENOMIC DNA]</scope>
    <source>
        <strain evidence="2">Cell 2</strain>
    </source>
</reference>
<dbReference type="AlphaFoldDB" id="W2C0N4"/>
<feature type="chain" id="PRO_5004812422" evidence="1">
    <location>
        <begin position="36"/>
        <end position="214"/>
    </location>
</feature>
<sequence>MMKRTKTTTRLGRRPTCLVGLLVLLALVTPSVAHAQLGRPTEAHDHDHEGRIFAGGALTYWRNTKERTTTFDFSPEIGYLFNDTWGTGLLLGYEHGSAGEGPARSVENAFKISPFVRCYYMHRGPFNLFMDGGAGVNFAEERKGGSVERRNGFEVGIRPGGCVDLTEGLCLCLRFGFLGYRSGYFSGEEPGLGHDGFGIRFDPEELMIGLELEF</sequence>
<feature type="signal peptide" evidence="1">
    <location>
        <begin position="1"/>
        <end position="35"/>
    </location>
</feature>
<dbReference type="EMBL" id="AYUF01000495">
    <property type="protein sequence ID" value="ETK00730.1"/>
    <property type="molecule type" value="Genomic_DNA"/>
</dbReference>
<protein>
    <submittedName>
        <fullName evidence="2">Membrane protein</fullName>
    </submittedName>
</protein>
<gene>
    <name evidence="2" type="ORF">N425_12900</name>
</gene>
<keyword evidence="1" id="KW-0732">Signal</keyword>
<dbReference type="Proteomes" id="UP000018837">
    <property type="component" value="Unassembled WGS sequence"/>
</dbReference>
<accession>W2C0N4</accession>
<dbReference type="SUPFAM" id="SSF56925">
    <property type="entry name" value="OMPA-like"/>
    <property type="match status" value="1"/>
</dbReference>
<organism evidence="2 3">
    <name type="scientific">Tannerella sp. oral taxon BU063 isolate Cell 2</name>
    <dbReference type="NCBI Taxonomy" id="1411148"/>
    <lineage>
        <taxon>Bacteria</taxon>
        <taxon>Pseudomonadati</taxon>
        <taxon>Bacteroidota</taxon>
        <taxon>Bacteroidia</taxon>
        <taxon>Bacteroidales</taxon>
        <taxon>Tannerellaceae</taxon>
        <taxon>Tannerella</taxon>
    </lineage>
</organism>
<dbReference type="InterPro" id="IPR011250">
    <property type="entry name" value="OMP/PagP_B-barrel"/>
</dbReference>